<organism evidence="3 4">
    <name type="scientific">Tatumella morbirosei</name>
    <dbReference type="NCBI Taxonomy" id="642227"/>
    <lineage>
        <taxon>Bacteria</taxon>
        <taxon>Pseudomonadati</taxon>
        <taxon>Pseudomonadota</taxon>
        <taxon>Gammaproteobacteria</taxon>
        <taxon>Enterobacterales</taxon>
        <taxon>Erwiniaceae</taxon>
        <taxon>Tatumella</taxon>
    </lineage>
</organism>
<dbReference type="InterPro" id="IPR025611">
    <property type="entry name" value="YobH"/>
</dbReference>
<dbReference type="AlphaFoldDB" id="A0A095UFH6"/>
<evidence type="ECO:0000256" key="2">
    <source>
        <dbReference type="ARBA" id="ARBA00022729"/>
    </source>
</evidence>
<dbReference type="STRING" id="642227.HA49_13440"/>
<protein>
    <recommendedName>
        <fullName evidence="1">Uncharacterized protein YobH</fullName>
    </recommendedName>
</protein>
<gene>
    <name evidence="3" type="ORF">HA49_13440</name>
</gene>
<dbReference type="EMBL" id="JPKR02000003">
    <property type="protein sequence ID" value="KGD73183.1"/>
    <property type="molecule type" value="Genomic_DNA"/>
</dbReference>
<evidence type="ECO:0000313" key="4">
    <source>
        <dbReference type="Proteomes" id="UP000029577"/>
    </source>
</evidence>
<reference evidence="3" key="1">
    <citation type="submission" date="2014-12" db="EMBL/GenBank/DDBJ databases">
        <title>The draft genome of the Tatumella morbirosei type strain, LMG23360T isolated from pineapple rot.</title>
        <authorList>
            <person name="Smits T.H."/>
            <person name="Palmer M."/>
            <person name="Venter S.N."/>
            <person name="Duffy B."/>
            <person name="Steenkamp E.T."/>
            <person name="Chan W.Y."/>
            <person name="Coutinho T.A."/>
            <person name="Coetzee M.P."/>
            <person name="De Maayer P."/>
        </authorList>
    </citation>
    <scope>NUCLEOTIDE SEQUENCE [LARGE SCALE GENOMIC DNA]</scope>
    <source>
        <strain evidence="3">LMG 23360</strain>
    </source>
</reference>
<dbReference type="Pfam" id="PF13996">
    <property type="entry name" value="YobH"/>
    <property type="match status" value="1"/>
</dbReference>
<name>A0A095UFH6_9GAMM</name>
<keyword evidence="4" id="KW-1185">Reference proteome</keyword>
<keyword evidence="2" id="KW-0732">Signal</keyword>
<dbReference type="RefSeq" id="WP_038020859.1">
    <property type="nucleotide sequence ID" value="NZ_JPKR02000003.1"/>
</dbReference>
<dbReference type="Proteomes" id="UP000029577">
    <property type="component" value="Unassembled WGS sequence"/>
</dbReference>
<evidence type="ECO:0000313" key="3">
    <source>
        <dbReference type="EMBL" id="KGD73183.1"/>
    </source>
</evidence>
<accession>A0A095UFH6</accession>
<sequence length="84" mass="9116">MIVRVVIVLAILWLAMLLTGYGVLTGSHKIAAGLGLSCQYLTAKGLTVSHFLRTDSGVIGKSSCPWLNKSDERNEIQTNPLAFR</sequence>
<comment type="caution">
    <text evidence="3">The sequence shown here is derived from an EMBL/GenBank/DDBJ whole genome shotgun (WGS) entry which is preliminary data.</text>
</comment>
<dbReference type="OrthoDB" id="6415197at2"/>
<evidence type="ECO:0000256" key="1">
    <source>
        <dbReference type="ARBA" id="ARBA00019316"/>
    </source>
</evidence>
<dbReference type="eggNOG" id="ENOG5032T57">
    <property type="taxonomic scope" value="Bacteria"/>
</dbReference>
<proteinExistence type="predicted"/>